<protein>
    <submittedName>
        <fullName evidence="1">Uncharacterized protein</fullName>
    </submittedName>
</protein>
<dbReference type="Proteomes" id="UP000257109">
    <property type="component" value="Unassembled WGS sequence"/>
</dbReference>
<proteinExistence type="predicted"/>
<keyword evidence="2" id="KW-1185">Reference proteome</keyword>
<dbReference type="CDD" id="cd00303">
    <property type="entry name" value="retropepsin_like"/>
    <property type="match status" value="1"/>
</dbReference>
<dbReference type="OrthoDB" id="1747743at2759"/>
<gene>
    <name evidence="1" type="ORF">CR513_12307</name>
</gene>
<evidence type="ECO:0000313" key="1">
    <source>
        <dbReference type="EMBL" id="RDY04040.1"/>
    </source>
</evidence>
<accession>A0A371HMM1</accession>
<reference evidence="1" key="1">
    <citation type="submission" date="2018-05" db="EMBL/GenBank/DDBJ databases">
        <title>Draft genome of Mucuna pruriens seed.</title>
        <authorList>
            <person name="Nnadi N.E."/>
            <person name="Vos R."/>
            <person name="Hasami M.H."/>
            <person name="Devisetty U.K."/>
            <person name="Aguiy J.C."/>
        </authorList>
    </citation>
    <scope>NUCLEOTIDE SEQUENCE [LARGE SCALE GENOMIC DNA]</scope>
    <source>
        <strain evidence="1">JCA_2017</strain>
    </source>
</reference>
<organism evidence="1 2">
    <name type="scientific">Mucuna pruriens</name>
    <name type="common">Velvet bean</name>
    <name type="synonym">Dolichos pruriens</name>
    <dbReference type="NCBI Taxonomy" id="157652"/>
    <lineage>
        <taxon>Eukaryota</taxon>
        <taxon>Viridiplantae</taxon>
        <taxon>Streptophyta</taxon>
        <taxon>Embryophyta</taxon>
        <taxon>Tracheophyta</taxon>
        <taxon>Spermatophyta</taxon>
        <taxon>Magnoliopsida</taxon>
        <taxon>eudicotyledons</taxon>
        <taxon>Gunneridae</taxon>
        <taxon>Pentapetalae</taxon>
        <taxon>rosids</taxon>
        <taxon>fabids</taxon>
        <taxon>Fabales</taxon>
        <taxon>Fabaceae</taxon>
        <taxon>Papilionoideae</taxon>
        <taxon>50 kb inversion clade</taxon>
        <taxon>NPAAA clade</taxon>
        <taxon>indigoferoid/millettioid clade</taxon>
        <taxon>Phaseoleae</taxon>
        <taxon>Mucuna</taxon>
    </lineage>
</organism>
<evidence type="ECO:0000313" key="2">
    <source>
        <dbReference type="Proteomes" id="UP000257109"/>
    </source>
</evidence>
<dbReference type="PANTHER" id="PTHR35046:SF9">
    <property type="entry name" value="RNA-DIRECTED DNA POLYMERASE"/>
    <property type="match status" value="1"/>
</dbReference>
<comment type="caution">
    <text evidence="1">The sequence shown here is derived from an EMBL/GenBank/DDBJ whole genome shotgun (WGS) entry which is preliminary data.</text>
</comment>
<dbReference type="EMBL" id="QJKJ01002159">
    <property type="protein sequence ID" value="RDY04040.1"/>
    <property type="molecule type" value="Genomic_DNA"/>
</dbReference>
<feature type="non-terminal residue" evidence="1">
    <location>
        <position position="1"/>
    </location>
</feature>
<sequence>MQRPNIQMLLLKVKVTLIFPIDHVISSVSGVKELDILLLNSKIMMGNGEIESESSSDDEMSPLEDCSNVKIVEPIDGVVLVTRRALSIQPKEDGDVEQHEHIFHIRYHINDKICSMIIDNGSCTNVASTLLVEKLNLPTKKHLNSYRLQRLNDCGDIRYKDEVLCDVAPMPAGNLLFGRPWQFNRKVTHDGYKNRHHRITPLKPIEAYFDQIRIVRELREEHVSIQEKERKENMSGNKQKK</sequence>
<dbReference type="PANTHER" id="PTHR35046">
    <property type="entry name" value="ZINC KNUCKLE (CCHC-TYPE) FAMILY PROTEIN"/>
    <property type="match status" value="1"/>
</dbReference>
<name>A0A371HMM1_MUCPR</name>
<dbReference type="AlphaFoldDB" id="A0A371HMM1"/>